<reference evidence="1" key="1">
    <citation type="submission" date="2022-08" db="EMBL/GenBank/DDBJ databases">
        <title>Novel sulfate-reducing endosymbionts in the free-living metamonad Anaeramoeba.</title>
        <authorList>
            <person name="Jerlstrom-Hultqvist J."/>
            <person name="Cepicka I."/>
            <person name="Gallot-Lavallee L."/>
            <person name="Salas-Leiva D."/>
            <person name="Curtis B.A."/>
            <person name="Zahonova K."/>
            <person name="Pipaliya S."/>
            <person name="Dacks J."/>
            <person name="Roger A.J."/>
        </authorList>
    </citation>
    <scope>NUCLEOTIDE SEQUENCE</scope>
    <source>
        <strain evidence="1">Schooner1</strain>
    </source>
</reference>
<dbReference type="EMBL" id="JAOAOG010000234">
    <property type="protein sequence ID" value="KAJ6238092.1"/>
    <property type="molecule type" value="Genomic_DNA"/>
</dbReference>
<organism evidence="1 2">
    <name type="scientific">Anaeramoeba flamelloides</name>
    <dbReference type="NCBI Taxonomy" id="1746091"/>
    <lineage>
        <taxon>Eukaryota</taxon>
        <taxon>Metamonada</taxon>
        <taxon>Anaeramoebidae</taxon>
        <taxon>Anaeramoeba</taxon>
    </lineage>
</organism>
<accession>A0ABQ8XZQ5</accession>
<name>A0ABQ8XZQ5_9EUKA</name>
<keyword evidence="2" id="KW-1185">Reference proteome</keyword>
<sequence>MGNQNQKIIEIPQTQITTYFKIFHETKTAVMLLELQKLSMIDLNPSCKNLLGIEKNNQSNYNQTPFDFCPSVQSMYHNKASDMVFREQIELLKQKKGLTEFYFEWKNKKGEPLKTILCLRSISLWGNSLLQIMISHLKQETKKENKSSQEFLFGSENSKERNKTNKGVEVNDNLEEIWK</sequence>
<comment type="caution">
    <text evidence="1">The sequence shown here is derived from an EMBL/GenBank/DDBJ whole genome shotgun (WGS) entry which is preliminary data.</text>
</comment>
<evidence type="ECO:0000313" key="1">
    <source>
        <dbReference type="EMBL" id="KAJ6238092.1"/>
    </source>
</evidence>
<protein>
    <submittedName>
        <fullName evidence="1">Uncharacterized protein</fullName>
    </submittedName>
</protein>
<proteinExistence type="predicted"/>
<gene>
    <name evidence="1" type="ORF">M0813_03326</name>
</gene>
<evidence type="ECO:0000313" key="2">
    <source>
        <dbReference type="Proteomes" id="UP001150062"/>
    </source>
</evidence>
<dbReference type="Proteomes" id="UP001150062">
    <property type="component" value="Unassembled WGS sequence"/>
</dbReference>